<evidence type="ECO:0000256" key="3">
    <source>
        <dbReference type="ARBA" id="ARBA00022771"/>
    </source>
</evidence>
<keyword evidence="9" id="KW-1185">Reference proteome</keyword>
<dbReference type="GO" id="GO:0003690">
    <property type="term" value="F:double-stranded DNA binding"/>
    <property type="evidence" value="ECO:0007669"/>
    <property type="project" value="TreeGrafter"/>
</dbReference>
<evidence type="ECO:0000256" key="5">
    <source>
        <dbReference type="ARBA" id="ARBA00023242"/>
    </source>
</evidence>
<evidence type="ECO:0000256" key="2">
    <source>
        <dbReference type="ARBA" id="ARBA00022723"/>
    </source>
</evidence>
<evidence type="ECO:0000256" key="4">
    <source>
        <dbReference type="ARBA" id="ARBA00022833"/>
    </source>
</evidence>
<feature type="non-terminal residue" evidence="8">
    <location>
        <position position="279"/>
    </location>
</feature>
<gene>
    <name evidence="8" type="ORF">LOD99_10075</name>
</gene>
<dbReference type="SUPFAM" id="SSF57716">
    <property type="entry name" value="Glucocorticoid receptor-like (DNA-binding domain)"/>
    <property type="match status" value="2"/>
</dbReference>
<keyword evidence="4" id="KW-0862">Zinc</keyword>
<dbReference type="InterPro" id="IPR036957">
    <property type="entry name" value="Znf_PARP_sf"/>
</dbReference>
<feature type="domain" description="PARP-type" evidence="7">
    <location>
        <begin position="7"/>
        <end position="89"/>
    </location>
</feature>
<sequence length="279" mass="31347">MEEKSKFLAEYAKSSRAGCKGCKGNIFKDSLRIAEMVQSPHFDGKVPNWYHQSCFFKKKTIKSTADVGGYDSLKWEDQEKIQKKLMSVDGTNSAGAHGKHSVAIDHDYVAEYAKSNRSLCQGCGEKIEKDALRLGHMETSDGVGSRPVFVKSPRWHHVECFMKKREELEASNLSANNINGYSSLKKADKSLLEKELGKAKVAPKRSKEQTGAPPAKRTKEEQTELDYLKSQNEKIWKLIGILKKELTKQEMVGLLEDNNQFVPIGEQNIISSLSDSILF</sequence>
<evidence type="ECO:0000259" key="7">
    <source>
        <dbReference type="PROSITE" id="PS50064"/>
    </source>
</evidence>
<dbReference type="EMBL" id="JAKMXF010000017">
    <property type="protein sequence ID" value="KAI6661254.1"/>
    <property type="molecule type" value="Genomic_DNA"/>
</dbReference>
<feature type="domain" description="PARP-type" evidence="7">
    <location>
        <begin position="108"/>
        <end position="200"/>
    </location>
</feature>
<dbReference type="Pfam" id="PF00645">
    <property type="entry name" value="zf-PARP"/>
    <property type="match status" value="2"/>
</dbReference>
<protein>
    <submittedName>
        <fullName evidence="8">Poly polymerase 1</fullName>
    </submittedName>
</protein>
<feature type="region of interest" description="Disordered" evidence="6">
    <location>
        <begin position="197"/>
        <end position="224"/>
    </location>
</feature>
<evidence type="ECO:0000256" key="6">
    <source>
        <dbReference type="SAM" id="MobiDB-lite"/>
    </source>
</evidence>
<dbReference type="InterPro" id="IPR049296">
    <property type="entry name" value="PARP1-like_PADR1_N"/>
</dbReference>
<dbReference type="Proteomes" id="UP001165289">
    <property type="component" value="Unassembled WGS sequence"/>
</dbReference>
<dbReference type="PANTHER" id="PTHR12083">
    <property type="entry name" value="BIFUNCTIONAL POLYNUCLEOTIDE PHOSPHATASE/KINASE"/>
    <property type="match status" value="1"/>
</dbReference>
<keyword evidence="3" id="KW-0863">Zinc-finger</keyword>
<accession>A0AAV7KLU5</accession>
<reference evidence="8 9" key="1">
    <citation type="journal article" date="2023" name="BMC Biol.">
        <title>The compact genome of the sponge Oopsacas minuta (Hexactinellida) is lacking key metazoan core genes.</title>
        <authorList>
            <person name="Santini S."/>
            <person name="Schenkelaars Q."/>
            <person name="Jourda C."/>
            <person name="Duchesne M."/>
            <person name="Belahbib H."/>
            <person name="Rocher C."/>
            <person name="Selva M."/>
            <person name="Riesgo A."/>
            <person name="Vervoort M."/>
            <person name="Leys S.P."/>
            <person name="Kodjabachian L."/>
            <person name="Le Bivic A."/>
            <person name="Borchiellini C."/>
            <person name="Claverie J.M."/>
            <person name="Renard E."/>
        </authorList>
    </citation>
    <scope>NUCLEOTIDE SEQUENCE [LARGE SCALE GENOMIC DNA]</scope>
    <source>
        <strain evidence="8">SPO-2</strain>
    </source>
</reference>
<dbReference type="GO" id="GO:0005634">
    <property type="term" value="C:nucleus"/>
    <property type="evidence" value="ECO:0007669"/>
    <property type="project" value="UniProtKB-SubCell"/>
</dbReference>
<keyword evidence="2" id="KW-0479">Metal-binding</keyword>
<dbReference type="InterPro" id="IPR001510">
    <property type="entry name" value="Znf_PARP"/>
</dbReference>
<comment type="subcellular location">
    <subcellularLocation>
        <location evidence="1">Nucleus</location>
    </subcellularLocation>
</comment>
<organism evidence="8 9">
    <name type="scientific">Oopsacas minuta</name>
    <dbReference type="NCBI Taxonomy" id="111878"/>
    <lineage>
        <taxon>Eukaryota</taxon>
        <taxon>Metazoa</taxon>
        <taxon>Porifera</taxon>
        <taxon>Hexactinellida</taxon>
        <taxon>Hexasterophora</taxon>
        <taxon>Lyssacinosida</taxon>
        <taxon>Leucopsacidae</taxon>
        <taxon>Oopsacas</taxon>
    </lineage>
</organism>
<dbReference type="GO" id="GO:0046403">
    <property type="term" value="F:polynucleotide 3'-phosphatase activity"/>
    <property type="evidence" value="ECO:0007669"/>
    <property type="project" value="TreeGrafter"/>
</dbReference>
<proteinExistence type="predicted"/>
<dbReference type="PANTHER" id="PTHR12083:SF9">
    <property type="entry name" value="BIFUNCTIONAL POLYNUCLEOTIDE PHOSPHATASE_KINASE"/>
    <property type="match status" value="1"/>
</dbReference>
<evidence type="ECO:0000313" key="8">
    <source>
        <dbReference type="EMBL" id="KAI6661254.1"/>
    </source>
</evidence>
<keyword evidence="5" id="KW-0539">Nucleus</keyword>
<dbReference type="AlphaFoldDB" id="A0AAV7KLU5"/>
<dbReference type="PROSITE" id="PS52007">
    <property type="entry name" value="PADR1"/>
    <property type="match status" value="1"/>
</dbReference>
<dbReference type="GO" id="GO:0046404">
    <property type="term" value="F:ATP-dependent polydeoxyribonucleotide 5'-hydroxyl-kinase activity"/>
    <property type="evidence" value="ECO:0007669"/>
    <property type="project" value="TreeGrafter"/>
</dbReference>
<dbReference type="Gene3D" id="3.30.1740.10">
    <property type="entry name" value="Zinc finger, PARP-type"/>
    <property type="match status" value="2"/>
</dbReference>
<dbReference type="PROSITE" id="PS00347">
    <property type="entry name" value="ZF_PARP_1"/>
    <property type="match status" value="1"/>
</dbReference>
<dbReference type="SMART" id="SM01336">
    <property type="entry name" value="zf-PARP"/>
    <property type="match status" value="2"/>
</dbReference>
<dbReference type="PROSITE" id="PS50064">
    <property type="entry name" value="ZF_PARP_2"/>
    <property type="match status" value="2"/>
</dbReference>
<dbReference type="Gene3D" id="1.10.20.130">
    <property type="match status" value="1"/>
</dbReference>
<evidence type="ECO:0000313" key="9">
    <source>
        <dbReference type="Proteomes" id="UP001165289"/>
    </source>
</evidence>
<name>A0AAV7KLU5_9METZ</name>
<evidence type="ECO:0000256" key="1">
    <source>
        <dbReference type="ARBA" id="ARBA00004123"/>
    </source>
</evidence>
<comment type="caution">
    <text evidence="8">The sequence shown here is derived from an EMBL/GenBank/DDBJ whole genome shotgun (WGS) entry which is preliminary data.</text>
</comment>
<dbReference type="GO" id="GO:0008270">
    <property type="term" value="F:zinc ion binding"/>
    <property type="evidence" value="ECO:0007669"/>
    <property type="project" value="UniProtKB-KW"/>
</dbReference>
<dbReference type="Pfam" id="PF21728">
    <property type="entry name" value="PADR1_N"/>
    <property type="match status" value="1"/>
</dbReference>
<dbReference type="GO" id="GO:0006281">
    <property type="term" value="P:DNA repair"/>
    <property type="evidence" value="ECO:0007669"/>
    <property type="project" value="TreeGrafter"/>
</dbReference>